<proteinExistence type="predicted"/>
<keyword evidence="2" id="KW-0808">Transferase</keyword>
<protein>
    <submittedName>
        <fullName evidence="2">Acetyltransferase (GNAT) family protein</fullName>
    </submittedName>
</protein>
<dbReference type="InterPro" id="IPR016181">
    <property type="entry name" value="Acyl_CoA_acyltransferase"/>
</dbReference>
<dbReference type="Pfam" id="PF00583">
    <property type="entry name" value="Acetyltransf_1"/>
    <property type="match status" value="1"/>
</dbReference>
<gene>
    <name evidence="2" type="ORF">SAMN04489757_106115</name>
</gene>
<feature type="domain" description="N-acetyltransferase" evidence="1">
    <location>
        <begin position="1"/>
        <end position="148"/>
    </location>
</feature>
<dbReference type="RefSeq" id="WP_091685039.1">
    <property type="nucleotide sequence ID" value="NZ_BAABFM010000013.1"/>
</dbReference>
<dbReference type="SUPFAM" id="SSF55729">
    <property type="entry name" value="Acyl-CoA N-acyltransferases (Nat)"/>
    <property type="match status" value="1"/>
</dbReference>
<evidence type="ECO:0000259" key="1">
    <source>
        <dbReference type="PROSITE" id="PS51186"/>
    </source>
</evidence>
<accession>A0A1I5DP09</accession>
<organism evidence="2 3">
    <name type="scientific">Anaerocolumna aminovalerica</name>
    <dbReference type="NCBI Taxonomy" id="1527"/>
    <lineage>
        <taxon>Bacteria</taxon>
        <taxon>Bacillati</taxon>
        <taxon>Bacillota</taxon>
        <taxon>Clostridia</taxon>
        <taxon>Lachnospirales</taxon>
        <taxon>Lachnospiraceae</taxon>
        <taxon>Anaerocolumna</taxon>
    </lineage>
</organism>
<dbReference type="STRING" id="1527.SAMN04489757_106115"/>
<dbReference type="GO" id="GO:0016747">
    <property type="term" value="F:acyltransferase activity, transferring groups other than amino-acyl groups"/>
    <property type="evidence" value="ECO:0007669"/>
    <property type="project" value="InterPro"/>
</dbReference>
<sequence length="148" mass="17108">MIRELKEQDKEQFISMVDAFYHSEAVLHSIPKEYILNTFNEVISGSPYAKVYIFEEQGEIAGYGQISLTYSNEAGGMAVWIEELYILEKFRGLGLGSSFLNFIKEKYASKAKRLRLEICESNKAAEKLYLRKGFTSLDYKQMLYDINL</sequence>
<dbReference type="EMBL" id="FOWD01000006">
    <property type="protein sequence ID" value="SFO00938.1"/>
    <property type="molecule type" value="Genomic_DNA"/>
</dbReference>
<name>A0A1I5DP09_9FIRM</name>
<dbReference type="PROSITE" id="PS51186">
    <property type="entry name" value="GNAT"/>
    <property type="match status" value="1"/>
</dbReference>
<keyword evidence="3" id="KW-1185">Reference proteome</keyword>
<evidence type="ECO:0000313" key="2">
    <source>
        <dbReference type="EMBL" id="SFO00938.1"/>
    </source>
</evidence>
<evidence type="ECO:0000313" key="3">
    <source>
        <dbReference type="Proteomes" id="UP000198806"/>
    </source>
</evidence>
<reference evidence="2 3" key="1">
    <citation type="submission" date="2016-10" db="EMBL/GenBank/DDBJ databases">
        <authorList>
            <person name="de Groot N.N."/>
        </authorList>
    </citation>
    <scope>NUCLEOTIDE SEQUENCE [LARGE SCALE GENOMIC DNA]</scope>
    <source>
        <strain evidence="2 3">DSM 1283</strain>
    </source>
</reference>
<dbReference type="Gene3D" id="3.40.630.30">
    <property type="match status" value="1"/>
</dbReference>
<dbReference type="AlphaFoldDB" id="A0A1I5DP09"/>
<dbReference type="Proteomes" id="UP000198806">
    <property type="component" value="Unassembled WGS sequence"/>
</dbReference>
<dbReference type="OrthoDB" id="95438at2"/>
<dbReference type="CDD" id="cd04301">
    <property type="entry name" value="NAT_SF"/>
    <property type="match status" value="1"/>
</dbReference>
<dbReference type="InterPro" id="IPR000182">
    <property type="entry name" value="GNAT_dom"/>
</dbReference>